<feature type="compositionally biased region" description="Polar residues" evidence="1">
    <location>
        <begin position="794"/>
        <end position="814"/>
    </location>
</feature>
<dbReference type="OrthoDB" id="10061327at2759"/>
<feature type="compositionally biased region" description="Low complexity" evidence="1">
    <location>
        <begin position="50"/>
        <end position="68"/>
    </location>
</feature>
<feature type="compositionally biased region" description="Polar residues" evidence="1">
    <location>
        <begin position="580"/>
        <end position="592"/>
    </location>
</feature>
<dbReference type="GO" id="GO:0030031">
    <property type="term" value="P:cell projection assembly"/>
    <property type="evidence" value="ECO:0007669"/>
    <property type="project" value="TreeGrafter"/>
</dbReference>
<dbReference type="GO" id="GO:0009898">
    <property type="term" value="C:cytoplasmic side of plasma membrane"/>
    <property type="evidence" value="ECO:0007669"/>
    <property type="project" value="TreeGrafter"/>
</dbReference>
<feature type="compositionally biased region" description="Polar residues" evidence="1">
    <location>
        <begin position="363"/>
        <end position="378"/>
    </location>
</feature>
<proteinExistence type="predicted"/>
<feature type="region of interest" description="Disordered" evidence="1">
    <location>
        <begin position="113"/>
        <end position="137"/>
    </location>
</feature>
<protein>
    <submittedName>
        <fullName evidence="2">Metastasis suppressor protein 1</fullName>
    </submittedName>
</protein>
<feature type="compositionally biased region" description="Low complexity" evidence="1">
    <location>
        <begin position="490"/>
        <end position="508"/>
    </location>
</feature>
<feature type="compositionally biased region" description="Polar residues" evidence="1">
    <location>
        <begin position="30"/>
        <end position="49"/>
    </location>
</feature>
<feature type="region of interest" description="Disordered" evidence="1">
    <location>
        <begin position="712"/>
        <end position="757"/>
    </location>
</feature>
<evidence type="ECO:0000256" key="1">
    <source>
        <dbReference type="SAM" id="MobiDB-lite"/>
    </source>
</evidence>
<dbReference type="GO" id="GO:0015629">
    <property type="term" value="C:actin cytoskeleton"/>
    <property type="evidence" value="ECO:0007669"/>
    <property type="project" value="TreeGrafter"/>
</dbReference>
<feature type="compositionally biased region" description="Polar residues" evidence="1">
    <location>
        <begin position="509"/>
        <end position="521"/>
    </location>
</feature>
<reference evidence="2 3" key="1">
    <citation type="journal article" date="2019" name="PLoS Biol.">
        <title>Sex chromosomes control vertical transmission of feminizing Wolbachia symbionts in an isopod.</title>
        <authorList>
            <person name="Becking T."/>
            <person name="Chebbi M.A."/>
            <person name="Giraud I."/>
            <person name="Moumen B."/>
            <person name="Laverre T."/>
            <person name="Caubet Y."/>
            <person name="Peccoud J."/>
            <person name="Gilbert C."/>
            <person name="Cordaux R."/>
        </authorList>
    </citation>
    <scope>NUCLEOTIDE SEQUENCE [LARGE SCALE GENOMIC DNA]</scope>
    <source>
        <strain evidence="2">ANa2</strain>
        <tissue evidence="2">Whole body excluding digestive tract and cuticle</tissue>
    </source>
</reference>
<dbReference type="GO" id="GO:0005543">
    <property type="term" value="F:phospholipid binding"/>
    <property type="evidence" value="ECO:0007669"/>
    <property type="project" value="TreeGrafter"/>
</dbReference>
<feature type="region of interest" description="Disordered" evidence="1">
    <location>
        <begin position="224"/>
        <end position="277"/>
    </location>
</feature>
<evidence type="ECO:0000313" key="3">
    <source>
        <dbReference type="Proteomes" id="UP000326759"/>
    </source>
</evidence>
<feature type="compositionally biased region" description="Low complexity" evidence="1">
    <location>
        <begin position="466"/>
        <end position="483"/>
    </location>
</feature>
<gene>
    <name evidence="2" type="primary">Mtss1</name>
    <name evidence="2" type="ORF">Anas_04830</name>
</gene>
<feature type="compositionally biased region" description="Polar residues" evidence="1">
    <location>
        <begin position="114"/>
        <end position="124"/>
    </location>
</feature>
<dbReference type="EMBL" id="SEYY01000259">
    <property type="protein sequence ID" value="KAB7507699.1"/>
    <property type="molecule type" value="Genomic_DNA"/>
</dbReference>
<feature type="compositionally biased region" description="Low complexity" evidence="1">
    <location>
        <begin position="125"/>
        <end position="137"/>
    </location>
</feature>
<feature type="region of interest" description="Disordered" evidence="1">
    <location>
        <begin position="422"/>
        <end position="550"/>
    </location>
</feature>
<feature type="region of interest" description="Disordered" evidence="1">
    <location>
        <begin position="580"/>
        <end position="619"/>
    </location>
</feature>
<comment type="caution">
    <text evidence="2">The sequence shown here is derived from an EMBL/GenBank/DDBJ whole genome shotgun (WGS) entry which is preliminary data.</text>
</comment>
<feature type="region of interest" description="Disordered" evidence="1">
    <location>
        <begin position="166"/>
        <end position="199"/>
    </location>
</feature>
<dbReference type="GO" id="GO:0061024">
    <property type="term" value="P:membrane organization"/>
    <property type="evidence" value="ECO:0007669"/>
    <property type="project" value="TreeGrafter"/>
</dbReference>
<dbReference type="PANTHER" id="PTHR15708:SF4">
    <property type="entry name" value="FI21477P1-RELATED"/>
    <property type="match status" value="1"/>
</dbReference>
<dbReference type="PANTHER" id="PTHR15708">
    <property type="entry name" value="ACTIN BUNDLING/MISSING IN METASTASIS-RELATED"/>
    <property type="match status" value="1"/>
</dbReference>
<sequence length="867" mass="93487">MEQLEKHSANPHVLPPASEQVLEDIKSGDTKWSWQTPPSSPASSLGSRKSSMCSISSLNSSSSSSTHSPSHHARARSGMRLVSGSSQDSGFTSQDMLNRPIRPISFAFPKATGLSETSCSDGSHTPSPAAPATATWPNLTDSTLQHKSASATGLHMLTDRPHTISSAYERGKDRPPLTVYTFQPPDGRAGAGSPQISSQPVSPVCYEIEEGNISPLVSHTATISRRSSRTSLQQNLSSSSQESLSNKPKPPIPNRCSSLERPSIPDKKMSVRHKQQQQLLLHDLQTKEQLQQQALIQKLESHTLMTSSQNSTSSTLPDFHKAAPDMVLPQPLYSNMSELKSDLAGSHPITVLGEKNEDDEGSSHASVGSSGYGSQPNMNVDHMSRLEDCEASKYCTMRPHSLAVFPQSLIYPSQDYCNSGYINSRTGSLRRGQKPPPPVRRTSSITSTTPLSSLTMNAFPNNGLRASASNASLSSSTSTVHSSPLYGRDSSAASPGQSSSNNSSANISPLQKTDSESSTPVGSMENLPPPPAFLLEEGTSIDDDNTTPEGVLATTESFKSQIQDETIQLRRISVSETIRSLQDSCHQPSSPITHRRTQSLRMSAPPPQLKKPSIIPDDRKHSIDGPRAALMSSLNAKLAITNPVIGSLQRQKSPIQQIIPIYAQNPVQKGGSSSPKLRRNRLTSVQEGVVFGNNNQTLSNSQVKEISSFRGKPLSVQPHLEQSLNSSADNSPRSSPLMTRGENMENRGQSKRAPTSHDPFIQSLNMVLAQRVGGDQPTPASTSPKIKHKRKSVGSVNGTSANASLQRSGSTASEKASKVRNWISSMKSQNSEVSASSLRESLLDQIRKGTVLRRPKYVADRSAPRVH</sequence>
<organism evidence="2 3">
    <name type="scientific">Armadillidium nasatum</name>
    <dbReference type="NCBI Taxonomy" id="96803"/>
    <lineage>
        <taxon>Eukaryota</taxon>
        <taxon>Metazoa</taxon>
        <taxon>Ecdysozoa</taxon>
        <taxon>Arthropoda</taxon>
        <taxon>Crustacea</taxon>
        <taxon>Multicrustacea</taxon>
        <taxon>Malacostraca</taxon>
        <taxon>Eumalacostraca</taxon>
        <taxon>Peracarida</taxon>
        <taxon>Isopoda</taxon>
        <taxon>Oniscidea</taxon>
        <taxon>Crinocheta</taxon>
        <taxon>Armadillidiidae</taxon>
        <taxon>Armadillidium</taxon>
    </lineage>
</organism>
<feature type="compositionally biased region" description="Low complexity" evidence="1">
    <location>
        <begin position="440"/>
        <end position="455"/>
    </location>
</feature>
<feature type="compositionally biased region" description="Low complexity" evidence="1">
    <location>
        <begin position="229"/>
        <end position="245"/>
    </location>
</feature>
<dbReference type="InterPro" id="IPR030127">
    <property type="entry name" value="MTSS1/MTSS2"/>
</dbReference>
<feature type="compositionally biased region" description="Polar residues" evidence="1">
    <location>
        <begin position="720"/>
        <end position="737"/>
    </location>
</feature>
<accession>A0A5N5TNG5</accession>
<feature type="compositionally biased region" description="Polar residues" evidence="1">
    <location>
        <begin position="83"/>
        <end position="96"/>
    </location>
</feature>
<dbReference type="Proteomes" id="UP000326759">
    <property type="component" value="Unassembled WGS sequence"/>
</dbReference>
<name>A0A5N5TNG5_9CRUS</name>
<dbReference type="AlphaFoldDB" id="A0A5N5TNG5"/>
<keyword evidence="3" id="KW-1185">Reference proteome</keyword>
<feature type="region of interest" description="Disordered" evidence="1">
    <location>
        <begin position="772"/>
        <end position="817"/>
    </location>
</feature>
<feature type="region of interest" description="Disordered" evidence="1">
    <location>
        <begin position="352"/>
        <end position="380"/>
    </location>
</feature>
<feature type="region of interest" description="Disordered" evidence="1">
    <location>
        <begin position="1"/>
        <end position="97"/>
    </location>
</feature>
<evidence type="ECO:0000313" key="2">
    <source>
        <dbReference type="EMBL" id="KAB7507699.1"/>
    </source>
</evidence>
<dbReference type="GO" id="GO:0003779">
    <property type="term" value="F:actin binding"/>
    <property type="evidence" value="ECO:0007669"/>
    <property type="project" value="InterPro"/>
</dbReference>